<geneLocation type="plasmid" evidence="1 2">
    <name>pPDG3</name>
</geneLocation>
<dbReference type="EMBL" id="CP008950">
    <property type="protein sequence ID" value="AII11088.1"/>
    <property type="molecule type" value="Genomic_DNA"/>
</dbReference>
<evidence type="ECO:0000313" key="1">
    <source>
        <dbReference type="EMBL" id="AII11088.1"/>
    </source>
</evidence>
<dbReference type="Proteomes" id="UP000028488">
    <property type="component" value="Plasmid pPDG3"/>
</dbReference>
<organism evidence="1 2">
    <name type="scientific">Rhodococcus opacus</name>
    <name type="common">Nocardia opaca</name>
    <dbReference type="NCBI Taxonomy" id="37919"/>
    <lineage>
        <taxon>Bacteria</taxon>
        <taxon>Bacillati</taxon>
        <taxon>Actinomycetota</taxon>
        <taxon>Actinomycetes</taxon>
        <taxon>Mycobacteriales</taxon>
        <taxon>Nocardiaceae</taxon>
        <taxon>Rhodococcus</taxon>
    </lineage>
</organism>
<keyword evidence="1" id="KW-0614">Plasmid</keyword>
<protein>
    <submittedName>
        <fullName evidence="1">Uncharacterized protein</fullName>
    </submittedName>
</protein>
<gene>
    <name evidence="1" type="ORF">EP51_44290</name>
</gene>
<dbReference type="AlphaFoldDB" id="A0A076F082"/>
<accession>A0A076F082</accession>
<proteinExistence type="predicted"/>
<name>A0A076F082_RHOOP</name>
<evidence type="ECO:0000313" key="2">
    <source>
        <dbReference type="Proteomes" id="UP000028488"/>
    </source>
</evidence>
<sequence>MLVGVEISSSLLLKVAEEGLQGGDKPAELGHQCGAISHHCLAHASSWIFTLTGSSRWEVPMLERVQVVVLELIELVDWVIENREHFRTSDQVDQRHRLTRKSP</sequence>
<reference evidence="1 2" key="1">
    <citation type="submission" date="2014-07" db="EMBL/GenBank/DDBJ databases">
        <title>Genome Sequence of Rhodococcus opacus Strain R7, a Biodegrader of Mono- and Polycyclic Aromatic Hydrocarbons.</title>
        <authorList>
            <person name="Di Gennaro P."/>
            <person name="Zampolli J."/>
            <person name="Presti I."/>
            <person name="Cappelletti M."/>
            <person name="D'Ursi P."/>
            <person name="Orro A."/>
            <person name="Mezzelani A."/>
            <person name="Milanesi L."/>
        </authorList>
    </citation>
    <scope>NUCLEOTIDE SEQUENCE [LARGE SCALE GENOMIC DNA]</scope>
    <source>
        <strain evidence="1 2">R7</strain>
        <plasmid evidence="1">pPDG3</plasmid>
    </source>
</reference>